<organism evidence="7 8">
    <name type="scientific">Lachancea dasiensis</name>
    <dbReference type="NCBI Taxonomy" id="1072105"/>
    <lineage>
        <taxon>Eukaryota</taxon>
        <taxon>Fungi</taxon>
        <taxon>Dikarya</taxon>
        <taxon>Ascomycota</taxon>
        <taxon>Saccharomycotina</taxon>
        <taxon>Saccharomycetes</taxon>
        <taxon>Saccharomycetales</taxon>
        <taxon>Saccharomycetaceae</taxon>
        <taxon>Lachancea</taxon>
    </lineage>
</organism>
<evidence type="ECO:0000313" key="8">
    <source>
        <dbReference type="Proteomes" id="UP000190274"/>
    </source>
</evidence>
<feature type="region of interest" description="Disordered" evidence="6">
    <location>
        <begin position="189"/>
        <end position="283"/>
    </location>
</feature>
<dbReference type="PANTHER" id="PTHR14152">
    <property type="entry name" value="SQUAMOUS CELL CARCINOMA ANTIGEN RECOGNISED BY CYTOTOXIC T LYMPHOCYTES"/>
    <property type="match status" value="1"/>
</dbReference>
<name>A0A1G4JHY6_9SACH</name>
<dbReference type="AlphaFoldDB" id="A0A1G4JHY6"/>
<sequence>MAQQVSLSIEETNKLRLSLGLKPIEVEVSHKETNSADDNDSVPLSEHESTSKSNATADKLSRLRWNLKRAQSKLQSDVLVGGLKDDDDKDWLNKVGAKKRRQNGPALRKNYQEMDRETFENDEFDPKVKVVHEMSQMTPGSDVILTLQESELDSEGKGDVLVNEGALQDAQQAKNVNLKRLNQARRLGKISVSKGSYEEGSDDNKESGPSLYMVEGRLVGPESPENSPKAPDNRMTTSIYRDTEEKEGDISGPSDFAPVKIKKRKKLSGPNVSSKRSKPVPQNIKVELVDEDSVDAADAADQELEEFLKIQHSANAGERKAQKSAEEIVKEIEEEKRDRSARDATIAGARGFIVDENSVFLSKLQSSLLTKTDPVKFERIDLTPASTIGNAIKGDSVLFSEGEQKKEEEGGDQGDHFDGESNQANFQDGLASTLNFLRDHNAIPPLGVNSAKNGEKSKELEELALKQMIEARVSRERFAQELSEGKVRYTPDELDKIQRLHEQQVSNRNHVLQRERLVSYNPEVKLSYKDSHGNELTTKEAYKKLSQAFHGTRSNRKKFAKAQQKVENRNRQNQSYIG</sequence>
<evidence type="ECO:0000256" key="5">
    <source>
        <dbReference type="ARBA" id="ARBA00023242"/>
    </source>
</evidence>
<evidence type="ECO:0000256" key="1">
    <source>
        <dbReference type="ARBA" id="ARBA00004123"/>
    </source>
</evidence>
<keyword evidence="3" id="KW-0507">mRNA processing</keyword>
<dbReference type="GO" id="GO:0046540">
    <property type="term" value="C:U4/U6 x U5 tri-snRNP complex"/>
    <property type="evidence" value="ECO:0007669"/>
    <property type="project" value="InterPro"/>
</dbReference>
<accession>A0A1G4JHY6</accession>
<dbReference type="GO" id="GO:0000481">
    <property type="term" value="P:maturation of 5S rRNA"/>
    <property type="evidence" value="ECO:0007669"/>
    <property type="project" value="TreeGrafter"/>
</dbReference>
<dbReference type="Pfam" id="PF19252">
    <property type="entry name" value="HIND"/>
    <property type="match status" value="1"/>
</dbReference>
<dbReference type="Proteomes" id="UP000190274">
    <property type="component" value="Chromosome F"/>
</dbReference>
<comment type="similarity">
    <text evidence="2">Belongs to the SNU66/SART1 family.</text>
</comment>
<evidence type="ECO:0000256" key="3">
    <source>
        <dbReference type="ARBA" id="ARBA00022664"/>
    </source>
</evidence>
<reference evidence="7 8" key="1">
    <citation type="submission" date="2016-03" db="EMBL/GenBank/DDBJ databases">
        <authorList>
            <person name="Devillers H."/>
        </authorList>
    </citation>
    <scope>NUCLEOTIDE SEQUENCE [LARGE SCALE GENOMIC DNA]</scope>
    <source>
        <strain evidence="7">CBS 10888</strain>
    </source>
</reference>
<evidence type="ECO:0000256" key="6">
    <source>
        <dbReference type="SAM" id="MobiDB-lite"/>
    </source>
</evidence>
<feature type="region of interest" description="Disordered" evidence="6">
    <location>
        <begin position="402"/>
        <end position="425"/>
    </location>
</feature>
<keyword evidence="8" id="KW-1185">Reference proteome</keyword>
<dbReference type="PANTHER" id="PTHR14152:SF5">
    <property type="entry name" value="U4_U6.U5 TRI-SNRNP-ASSOCIATED PROTEIN 1"/>
    <property type="match status" value="1"/>
</dbReference>
<keyword evidence="5" id="KW-0539">Nucleus</keyword>
<gene>
    <name evidence="7" type="ORF">LADA_0F01244G</name>
</gene>
<dbReference type="EMBL" id="LT598458">
    <property type="protein sequence ID" value="SCU90011.1"/>
    <property type="molecule type" value="Genomic_DNA"/>
</dbReference>
<dbReference type="Pfam" id="PF03343">
    <property type="entry name" value="SART-1"/>
    <property type="match status" value="1"/>
</dbReference>
<comment type="subcellular location">
    <subcellularLocation>
        <location evidence="1">Nucleus</location>
    </subcellularLocation>
</comment>
<dbReference type="OrthoDB" id="5583at2759"/>
<feature type="compositionally biased region" description="Basic and acidic residues" evidence="6">
    <location>
        <begin position="402"/>
        <end position="419"/>
    </location>
</feature>
<dbReference type="InterPro" id="IPR005011">
    <property type="entry name" value="SNU66/SART1"/>
</dbReference>
<evidence type="ECO:0000256" key="4">
    <source>
        <dbReference type="ARBA" id="ARBA00023187"/>
    </source>
</evidence>
<dbReference type="GO" id="GO:0045292">
    <property type="term" value="P:mRNA cis splicing, via spliceosome"/>
    <property type="evidence" value="ECO:0007669"/>
    <property type="project" value="TreeGrafter"/>
</dbReference>
<keyword evidence="4" id="KW-0508">mRNA splicing</keyword>
<feature type="region of interest" description="Disordered" evidence="6">
    <location>
        <begin position="29"/>
        <end position="58"/>
    </location>
</feature>
<evidence type="ECO:0000256" key="2">
    <source>
        <dbReference type="ARBA" id="ARBA00006076"/>
    </source>
</evidence>
<protein>
    <submittedName>
        <fullName evidence="7">LADA_0F01244g1_1</fullName>
    </submittedName>
</protein>
<proteinExistence type="inferred from homology"/>
<dbReference type="STRING" id="1266660.A0A1G4JHY6"/>
<dbReference type="InterPro" id="IPR045347">
    <property type="entry name" value="HIND"/>
</dbReference>
<evidence type="ECO:0000313" key="7">
    <source>
        <dbReference type="EMBL" id="SCU90011.1"/>
    </source>
</evidence>